<evidence type="ECO:0000256" key="10">
    <source>
        <dbReference type="SAM" id="MobiDB-lite"/>
    </source>
</evidence>
<dbReference type="OrthoDB" id="25106at2"/>
<name>A0A1G9DMB2_ACTMZ</name>
<dbReference type="SUPFAM" id="SSF50022">
    <property type="entry name" value="ISP domain"/>
    <property type="match status" value="1"/>
</dbReference>
<evidence type="ECO:0000256" key="3">
    <source>
        <dbReference type="ARBA" id="ARBA00022714"/>
    </source>
</evidence>
<dbReference type="InterPro" id="IPR036922">
    <property type="entry name" value="Rieske_2Fe-2S_sf"/>
</dbReference>
<gene>
    <name evidence="12" type="ORF">SAMN04487820_110182</name>
</gene>
<feature type="region of interest" description="Disordered" evidence="10">
    <location>
        <begin position="22"/>
        <end position="64"/>
    </location>
</feature>
<evidence type="ECO:0000256" key="7">
    <source>
        <dbReference type="ARBA" id="ARBA00023157"/>
    </source>
</evidence>
<dbReference type="PROSITE" id="PS51296">
    <property type="entry name" value="RIESKE"/>
    <property type="match status" value="1"/>
</dbReference>
<dbReference type="AlphaFoldDB" id="A0A1G9DMB2"/>
<proteinExistence type="predicted"/>
<dbReference type="PRINTS" id="PR00162">
    <property type="entry name" value="RIESKE"/>
</dbReference>
<dbReference type="InterPro" id="IPR014349">
    <property type="entry name" value="Rieske_Fe-S_prot"/>
</dbReference>
<dbReference type="GO" id="GO:0051537">
    <property type="term" value="F:2 iron, 2 sulfur cluster binding"/>
    <property type="evidence" value="ECO:0007669"/>
    <property type="project" value="UniProtKB-KW"/>
</dbReference>
<evidence type="ECO:0000256" key="5">
    <source>
        <dbReference type="ARBA" id="ARBA00023004"/>
    </source>
</evidence>
<dbReference type="GO" id="GO:0016705">
    <property type="term" value="F:oxidoreductase activity, acting on paired donors, with incorporation or reduction of molecular oxygen"/>
    <property type="evidence" value="ECO:0007669"/>
    <property type="project" value="UniProtKB-ARBA"/>
</dbReference>
<dbReference type="RefSeq" id="WP_092630091.1">
    <property type="nucleotide sequence ID" value="NZ_FNFM01000010.1"/>
</dbReference>
<comment type="cofactor">
    <cofactor evidence="9">
        <name>[2Fe-2S] cluster</name>
        <dbReference type="ChEBI" id="CHEBI:190135"/>
    </cofactor>
</comment>
<evidence type="ECO:0000313" key="12">
    <source>
        <dbReference type="EMBL" id="SDK65009.1"/>
    </source>
</evidence>
<dbReference type="Gene3D" id="2.102.10.10">
    <property type="entry name" value="Rieske [2Fe-2S] iron-sulphur domain"/>
    <property type="match status" value="1"/>
</dbReference>
<evidence type="ECO:0000256" key="1">
    <source>
        <dbReference type="ARBA" id="ARBA00002494"/>
    </source>
</evidence>
<evidence type="ECO:0000256" key="9">
    <source>
        <dbReference type="ARBA" id="ARBA00034078"/>
    </source>
</evidence>
<dbReference type="GO" id="GO:0046872">
    <property type="term" value="F:metal ion binding"/>
    <property type="evidence" value="ECO:0007669"/>
    <property type="project" value="UniProtKB-KW"/>
</dbReference>
<evidence type="ECO:0000313" key="13">
    <source>
        <dbReference type="Proteomes" id="UP000199213"/>
    </source>
</evidence>
<keyword evidence="7" id="KW-1015">Disulfide bond</keyword>
<evidence type="ECO:0000256" key="2">
    <source>
        <dbReference type="ARBA" id="ARBA00015816"/>
    </source>
</evidence>
<dbReference type="PANTHER" id="PTHR10134">
    <property type="entry name" value="CYTOCHROME B-C1 COMPLEX SUBUNIT RIESKE, MITOCHONDRIAL"/>
    <property type="match status" value="1"/>
</dbReference>
<evidence type="ECO:0000256" key="8">
    <source>
        <dbReference type="ARBA" id="ARBA00029586"/>
    </source>
</evidence>
<dbReference type="EMBL" id="FNFM01000010">
    <property type="protein sequence ID" value="SDK65009.1"/>
    <property type="molecule type" value="Genomic_DNA"/>
</dbReference>
<sequence length="153" mass="15450">MSSERATSRRRFLITGGAVAGATALSGCGDGSYSGSSLTTTEEAGSSTGESPKQDSALARVDEVPVGGALITEGPENEQIALAQPSAGEFTAHSAVCTHMGCTVRADGDQLRCPCHNSVFESATGEVVSGPARTALPGIAVHVEGERIVTGED</sequence>
<evidence type="ECO:0000256" key="4">
    <source>
        <dbReference type="ARBA" id="ARBA00022723"/>
    </source>
</evidence>
<dbReference type="Proteomes" id="UP000199213">
    <property type="component" value="Unassembled WGS sequence"/>
</dbReference>
<dbReference type="PROSITE" id="PS51318">
    <property type="entry name" value="TAT"/>
    <property type="match status" value="1"/>
</dbReference>
<dbReference type="GO" id="GO:0016020">
    <property type="term" value="C:membrane"/>
    <property type="evidence" value="ECO:0007669"/>
    <property type="project" value="InterPro"/>
</dbReference>
<feature type="domain" description="Rieske" evidence="11">
    <location>
        <begin position="56"/>
        <end position="150"/>
    </location>
</feature>
<keyword evidence="5" id="KW-0408">Iron</keyword>
<accession>A0A1G9DMB2</accession>
<dbReference type="GO" id="GO:0004497">
    <property type="term" value="F:monooxygenase activity"/>
    <property type="evidence" value="ECO:0007669"/>
    <property type="project" value="UniProtKB-ARBA"/>
</dbReference>
<organism evidence="12 13">
    <name type="scientific">Actinopolyspora mzabensis</name>
    <dbReference type="NCBI Taxonomy" id="995066"/>
    <lineage>
        <taxon>Bacteria</taxon>
        <taxon>Bacillati</taxon>
        <taxon>Actinomycetota</taxon>
        <taxon>Actinomycetes</taxon>
        <taxon>Actinopolysporales</taxon>
        <taxon>Actinopolysporaceae</taxon>
        <taxon>Actinopolyspora</taxon>
    </lineage>
</organism>
<dbReference type="Pfam" id="PF00355">
    <property type="entry name" value="Rieske"/>
    <property type="match status" value="1"/>
</dbReference>
<dbReference type="PROSITE" id="PS51257">
    <property type="entry name" value="PROKAR_LIPOPROTEIN"/>
    <property type="match status" value="1"/>
</dbReference>
<comment type="function">
    <text evidence="1">Iron-sulfur subunit of the cytochrome bc1 complex, an essential component of the respiratory electron transport chain required for ATP synthesis. The bc1 complex catalyzes the oxidation of menaquinol and the reduction of cytochrome c in the respiratory chain. The bc1 complex operates through a Q-cycle mechanism that couples electron transfer to generation of the proton gradient that drives ATP synthesis.</text>
</comment>
<dbReference type="InterPro" id="IPR006311">
    <property type="entry name" value="TAT_signal"/>
</dbReference>
<feature type="compositionally biased region" description="Low complexity" evidence="10">
    <location>
        <begin position="31"/>
        <end position="51"/>
    </location>
</feature>
<reference evidence="13" key="1">
    <citation type="submission" date="2016-10" db="EMBL/GenBank/DDBJ databases">
        <authorList>
            <person name="Varghese N."/>
            <person name="Submissions S."/>
        </authorList>
    </citation>
    <scope>NUCLEOTIDE SEQUENCE [LARGE SCALE GENOMIC DNA]</scope>
    <source>
        <strain evidence="13">DSM 45460</strain>
    </source>
</reference>
<keyword evidence="3" id="KW-0001">2Fe-2S</keyword>
<dbReference type="GO" id="GO:0051213">
    <property type="term" value="F:dioxygenase activity"/>
    <property type="evidence" value="ECO:0007669"/>
    <property type="project" value="UniProtKB-KW"/>
</dbReference>
<keyword evidence="12" id="KW-0223">Dioxygenase</keyword>
<dbReference type="CDD" id="cd03467">
    <property type="entry name" value="Rieske"/>
    <property type="match status" value="1"/>
</dbReference>
<evidence type="ECO:0000259" key="11">
    <source>
        <dbReference type="PROSITE" id="PS51296"/>
    </source>
</evidence>
<protein>
    <recommendedName>
        <fullName evidence="2">Cytochrome bc1 complex Rieske iron-sulfur subunit</fullName>
    </recommendedName>
    <alternativeName>
        <fullName evidence="8">Cytochrome bc1 reductase complex subunit QcrA</fullName>
    </alternativeName>
</protein>
<keyword evidence="6" id="KW-0411">Iron-sulfur</keyword>
<keyword evidence="12" id="KW-0560">Oxidoreductase</keyword>
<dbReference type="InterPro" id="IPR017941">
    <property type="entry name" value="Rieske_2Fe-2S"/>
</dbReference>
<dbReference type="InterPro" id="IPR005805">
    <property type="entry name" value="Rieske_Fe-S_prot_C"/>
</dbReference>
<keyword evidence="4" id="KW-0479">Metal-binding</keyword>
<evidence type="ECO:0000256" key="6">
    <source>
        <dbReference type="ARBA" id="ARBA00023014"/>
    </source>
</evidence>
<keyword evidence="13" id="KW-1185">Reference proteome</keyword>